<protein>
    <submittedName>
        <fullName evidence="1">Uncharacterized protein</fullName>
    </submittedName>
</protein>
<name>A0A1I0RVW4_9BACT</name>
<gene>
    <name evidence="1" type="ORF">SAMN04488122_3486</name>
</gene>
<dbReference type="EMBL" id="FOJG01000001">
    <property type="protein sequence ID" value="SEW45593.1"/>
    <property type="molecule type" value="Genomic_DNA"/>
</dbReference>
<keyword evidence="2" id="KW-1185">Reference proteome</keyword>
<accession>A0A1I0RVW4</accession>
<sequence length="35" mass="3942">MRTITIEEHFATPLFLEGQKETTLPGKNAEALLKI</sequence>
<evidence type="ECO:0000313" key="2">
    <source>
        <dbReference type="Proteomes" id="UP000199310"/>
    </source>
</evidence>
<reference evidence="2" key="1">
    <citation type="submission" date="2016-10" db="EMBL/GenBank/DDBJ databases">
        <authorList>
            <person name="Varghese N."/>
            <person name="Submissions S."/>
        </authorList>
    </citation>
    <scope>NUCLEOTIDE SEQUENCE [LARGE SCALE GENOMIC DNA]</scope>
    <source>
        <strain evidence="2">DSM 3695</strain>
    </source>
</reference>
<dbReference type="Proteomes" id="UP000199310">
    <property type="component" value="Unassembled WGS sequence"/>
</dbReference>
<proteinExistence type="predicted"/>
<dbReference type="STRING" id="29529.SAMN04488122_3486"/>
<evidence type="ECO:0000313" key="1">
    <source>
        <dbReference type="EMBL" id="SEW45593.1"/>
    </source>
</evidence>
<dbReference type="AlphaFoldDB" id="A0A1I0RVW4"/>
<organism evidence="1 2">
    <name type="scientific">Chitinophaga arvensicola</name>
    <dbReference type="NCBI Taxonomy" id="29529"/>
    <lineage>
        <taxon>Bacteria</taxon>
        <taxon>Pseudomonadati</taxon>
        <taxon>Bacteroidota</taxon>
        <taxon>Chitinophagia</taxon>
        <taxon>Chitinophagales</taxon>
        <taxon>Chitinophagaceae</taxon>
        <taxon>Chitinophaga</taxon>
    </lineage>
</organism>